<feature type="transmembrane region" description="Helical" evidence="1">
    <location>
        <begin position="7"/>
        <end position="27"/>
    </location>
</feature>
<sequence length="116" mass="12594">MKHDLKTYGILGTVFTLSITGGLVLGANELLKYLLVAPGVAALIGALYQLMRDQASFEKQLNIQERELQYALGAASHMANAAFDNHIQFCEKYMNNGSVNFASDYASAAAVFNRSS</sequence>
<evidence type="ECO:0000313" key="2">
    <source>
        <dbReference type="EMBL" id="XCN73254.1"/>
    </source>
</evidence>
<dbReference type="AlphaFoldDB" id="A0AAU8LWI7"/>
<protein>
    <submittedName>
        <fullName evidence="2">Uncharacterized protein</fullName>
    </submittedName>
</protein>
<accession>A0AAU8LWI7</accession>
<dbReference type="EMBL" id="CP159373">
    <property type="protein sequence ID" value="XCN73254.1"/>
    <property type="molecule type" value="Genomic_DNA"/>
</dbReference>
<dbReference type="KEGG" id="eaj:Q3M24_00390"/>
<reference evidence="2" key="2">
    <citation type="submission" date="2024-06" db="EMBL/GenBank/DDBJ databases">
        <authorList>
            <person name="Plum-Jensen L.E."/>
            <person name="Schramm A."/>
            <person name="Marshall I.P.G."/>
        </authorList>
    </citation>
    <scope>NUCLEOTIDE SEQUENCE</scope>
    <source>
        <strain evidence="2">Rat1</strain>
    </source>
</reference>
<evidence type="ECO:0000256" key="1">
    <source>
        <dbReference type="SAM" id="Phobius"/>
    </source>
</evidence>
<keyword evidence="1" id="KW-1133">Transmembrane helix</keyword>
<organism evidence="2">
    <name type="scientific">Candidatus Electrothrix aestuarii</name>
    <dbReference type="NCBI Taxonomy" id="3062594"/>
    <lineage>
        <taxon>Bacteria</taxon>
        <taxon>Pseudomonadati</taxon>
        <taxon>Thermodesulfobacteriota</taxon>
        <taxon>Desulfobulbia</taxon>
        <taxon>Desulfobulbales</taxon>
        <taxon>Desulfobulbaceae</taxon>
        <taxon>Candidatus Electrothrix</taxon>
    </lineage>
</organism>
<gene>
    <name evidence="2" type="ORF">Q3M24_00390</name>
</gene>
<keyword evidence="1" id="KW-0472">Membrane</keyword>
<keyword evidence="1" id="KW-0812">Transmembrane</keyword>
<reference evidence="2" key="1">
    <citation type="journal article" date="2024" name="Syst. Appl. Microbiol.">
        <title>First single-strain enrichments of Electrothrix cable bacteria, description of E. aestuarii sp. nov. and E. rattekaaiensis sp. nov., and proposal of a cable bacteria taxonomy following the rules of the SeqCode.</title>
        <authorList>
            <person name="Plum-Jensen L.E."/>
            <person name="Schramm A."/>
            <person name="Marshall I.P.G."/>
        </authorList>
    </citation>
    <scope>NUCLEOTIDE SEQUENCE</scope>
    <source>
        <strain evidence="2">Rat1</strain>
    </source>
</reference>
<proteinExistence type="predicted"/>
<name>A0AAU8LWI7_9BACT</name>
<feature type="transmembrane region" description="Helical" evidence="1">
    <location>
        <begin position="33"/>
        <end position="51"/>
    </location>
</feature>